<evidence type="ECO:0000313" key="13">
    <source>
        <dbReference type="EMBL" id="CEO97249.1"/>
    </source>
</evidence>
<evidence type="ECO:0000256" key="5">
    <source>
        <dbReference type="ARBA" id="ARBA00022630"/>
    </source>
</evidence>
<evidence type="ECO:0000256" key="7">
    <source>
        <dbReference type="ARBA" id="ARBA00023002"/>
    </source>
</evidence>
<comment type="cofactor">
    <cofactor evidence="11">
        <name>FAD</name>
        <dbReference type="ChEBI" id="CHEBI:57692"/>
    </cofactor>
    <text evidence="11">Binds 1 FAD per subunit.</text>
</comment>
<dbReference type="EMBL" id="CDSF01000079">
    <property type="protein sequence ID" value="CEO97249.1"/>
    <property type="molecule type" value="Genomic_DNA"/>
</dbReference>
<comment type="similarity">
    <text evidence="3 11">Belongs to the protoporphyrinogen/coproporphyrinogen oxidase family. Protoporphyrinogen oxidase subfamily.</text>
</comment>
<comment type="function">
    <text evidence="1 11">Catalyzes the 6-electron oxidation of protoporphyrinogen-IX to form protoporphyrin-IX.</text>
</comment>
<dbReference type="GO" id="GO:0004729">
    <property type="term" value="F:oxygen-dependent protoporphyrinogen oxidase activity"/>
    <property type="evidence" value="ECO:0007669"/>
    <property type="project" value="UniProtKB-UniRule"/>
</dbReference>
<evidence type="ECO:0000256" key="10">
    <source>
        <dbReference type="ARBA" id="ARBA00047554"/>
    </source>
</evidence>
<evidence type="ECO:0000256" key="2">
    <source>
        <dbReference type="ARBA" id="ARBA00005073"/>
    </source>
</evidence>
<accession>A0A0G4IQ25</accession>
<dbReference type="GO" id="GO:0006782">
    <property type="term" value="P:protoporphyrinogen IX biosynthetic process"/>
    <property type="evidence" value="ECO:0007669"/>
    <property type="project" value="UniProtKB-UniRule"/>
</dbReference>
<evidence type="ECO:0000256" key="8">
    <source>
        <dbReference type="ARBA" id="ARBA00023133"/>
    </source>
</evidence>
<feature type="domain" description="Amine oxidase" evidence="12">
    <location>
        <begin position="12"/>
        <end position="469"/>
    </location>
</feature>
<evidence type="ECO:0000256" key="9">
    <source>
        <dbReference type="ARBA" id="ARBA00023244"/>
    </source>
</evidence>
<name>A0A0G4IQ25_PLABS</name>
<dbReference type="InterPro" id="IPR002937">
    <property type="entry name" value="Amino_oxidase"/>
</dbReference>
<dbReference type="SUPFAM" id="SSF51905">
    <property type="entry name" value="FAD/NAD(P)-binding domain"/>
    <property type="match status" value="1"/>
</dbReference>
<evidence type="ECO:0000256" key="6">
    <source>
        <dbReference type="ARBA" id="ARBA00022827"/>
    </source>
</evidence>
<dbReference type="NCBIfam" id="TIGR00562">
    <property type="entry name" value="proto_IX_ox"/>
    <property type="match status" value="1"/>
</dbReference>
<dbReference type="PANTHER" id="PTHR42923:SF3">
    <property type="entry name" value="PROTOPORPHYRINOGEN OXIDASE"/>
    <property type="match status" value="1"/>
</dbReference>
<comment type="subcellular location">
    <subcellularLocation>
        <location evidence="11">Mitochondrion inner membrane</location>
    </subcellularLocation>
</comment>
<organism evidence="13 14">
    <name type="scientific">Plasmodiophora brassicae</name>
    <name type="common">Clubroot disease agent</name>
    <dbReference type="NCBI Taxonomy" id="37360"/>
    <lineage>
        <taxon>Eukaryota</taxon>
        <taxon>Sar</taxon>
        <taxon>Rhizaria</taxon>
        <taxon>Endomyxa</taxon>
        <taxon>Phytomyxea</taxon>
        <taxon>Plasmodiophorida</taxon>
        <taxon>Plasmodiophoridae</taxon>
        <taxon>Plasmodiophora</taxon>
    </lineage>
</organism>
<dbReference type="UniPathway" id="UPA00251">
    <property type="reaction ID" value="UER00324"/>
</dbReference>
<sequence>MSKALVVGAGVTGLALAHELQRYAPHVAVTVCERSARVGGWVQSRRSELGGVIEPGPRSLNRIRGDLTLQLCAELGLADRIVPTSSTAATRFIADREGALQEIPTSIGAVLRTSWTRTAPLYLLRDAMFPRPLPDDLSVYQFAVDRFGARASDVLASSLVTGIFGGDQRRLSMKACFPNVYEQVAKHRSVLRALLSNRMKPGQTVFEATQCDPDLWITMQKRLGRQAAYSFDDGLSVFVDALASSVRESIRTGVSVERICPESLVADFSDGTTGTFDAIFCTGPTLSVADAIAGSEPAHQHLRDVLKAVTYASLATVSLQWRTRQSIPHGFGVLLPDYPSSSLPQILGITFDSEMFPNQGPLEQTRLTVMIGGARHPELVEEGASEDHLSSIAIDAVKKLMGVSADPDSVSVHMCRNAICQMYVGHNALADEITSVASLLNPHFRIACNAIGGVSINDCIRTAKREAENFIESLASPHARVRTQPPTTPFTSATFS</sequence>
<dbReference type="GO" id="GO:0005743">
    <property type="term" value="C:mitochondrial inner membrane"/>
    <property type="evidence" value="ECO:0007669"/>
    <property type="project" value="UniProtKB-SubCell"/>
</dbReference>
<evidence type="ECO:0000256" key="11">
    <source>
        <dbReference type="RuleBase" id="RU367069"/>
    </source>
</evidence>
<dbReference type="InterPro" id="IPR004572">
    <property type="entry name" value="Protoporphyrinogen_oxidase"/>
</dbReference>
<evidence type="ECO:0000256" key="4">
    <source>
        <dbReference type="ARBA" id="ARBA00012867"/>
    </source>
</evidence>
<gene>
    <name evidence="13" type="ORF">PBRA_000594</name>
</gene>
<evidence type="ECO:0000256" key="3">
    <source>
        <dbReference type="ARBA" id="ARBA00010551"/>
    </source>
</evidence>
<dbReference type="Pfam" id="PF01593">
    <property type="entry name" value="Amino_oxidase"/>
    <property type="match status" value="1"/>
</dbReference>
<keyword evidence="5 11" id="KW-0285">Flavoprotein</keyword>
<dbReference type="Proteomes" id="UP000039324">
    <property type="component" value="Unassembled WGS sequence"/>
</dbReference>
<dbReference type="InterPro" id="IPR050464">
    <property type="entry name" value="Zeta_carotene_desat/Oxidored"/>
</dbReference>
<keyword evidence="6 11" id="KW-0274">FAD</keyword>
<comment type="pathway">
    <text evidence="2 11">Porphyrin-containing compound metabolism; protoporphyrin-IX biosynthesis; protoporphyrin-IX from protoporphyrinogen-IX: step 1/1.</text>
</comment>
<keyword evidence="7 11" id="KW-0560">Oxidoreductase</keyword>
<dbReference type="OMA" id="EHNQAVQ"/>
<evidence type="ECO:0000259" key="12">
    <source>
        <dbReference type="Pfam" id="PF01593"/>
    </source>
</evidence>
<proteinExistence type="inferred from homology"/>
<evidence type="ECO:0000313" key="14">
    <source>
        <dbReference type="Proteomes" id="UP000039324"/>
    </source>
</evidence>
<dbReference type="Gene3D" id="3.50.50.60">
    <property type="entry name" value="FAD/NAD(P)-binding domain"/>
    <property type="match status" value="1"/>
</dbReference>
<dbReference type="PANTHER" id="PTHR42923">
    <property type="entry name" value="PROTOPORPHYRINOGEN OXIDASE"/>
    <property type="match status" value="1"/>
</dbReference>
<dbReference type="AlphaFoldDB" id="A0A0G4IQ25"/>
<protein>
    <recommendedName>
        <fullName evidence="4 11">Protoporphyrinogen oxidase</fullName>
        <ecNumber evidence="4 11">1.3.3.4</ecNumber>
    </recommendedName>
</protein>
<keyword evidence="9 11" id="KW-0627">Porphyrin biosynthesis</keyword>
<dbReference type="InterPro" id="IPR036188">
    <property type="entry name" value="FAD/NAD-bd_sf"/>
</dbReference>
<dbReference type="OrthoDB" id="419752at2759"/>
<keyword evidence="14" id="KW-1185">Reference proteome</keyword>
<comment type="catalytic activity">
    <reaction evidence="10 11">
        <text>protoporphyrinogen IX + 3 O2 = protoporphyrin IX + 3 H2O2</text>
        <dbReference type="Rhea" id="RHEA:25576"/>
        <dbReference type="ChEBI" id="CHEBI:15379"/>
        <dbReference type="ChEBI" id="CHEBI:16240"/>
        <dbReference type="ChEBI" id="CHEBI:57306"/>
        <dbReference type="ChEBI" id="CHEBI:57307"/>
        <dbReference type="EC" id="1.3.3.4"/>
    </reaction>
</comment>
<dbReference type="STRING" id="37360.A0A0G4IQ25"/>
<dbReference type="SUPFAM" id="SSF54373">
    <property type="entry name" value="FAD-linked reductases, C-terminal domain"/>
    <property type="match status" value="1"/>
</dbReference>
<reference evidence="13 14" key="1">
    <citation type="submission" date="2015-02" db="EMBL/GenBank/DDBJ databases">
        <authorList>
            <person name="Chooi Y.-H."/>
        </authorList>
    </citation>
    <scope>NUCLEOTIDE SEQUENCE [LARGE SCALE GENOMIC DNA]</scope>
    <source>
        <strain evidence="13">E3</strain>
    </source>
</reference>
<keyword evidence="8 11" id="KW-0350">Heme biosynthesis</keyword>
<dbReference type="EC" id="1.3.3.4" evidence="4 11"/>
<evidence type="ECO:0000256" key="1">
    <source>
        <dbReference type="ARBA" id="ARBA00002600"/>
    </source>
</evidence>